<dbReference type="RefSeq" id="WP_102996888.1">
    <property type="nucleotide sequence ID" value="NZ_CP025938.1"/>
</dbReference>
<dbReference type="AlphaFoldDB" id="A0A2I7SM45"/>
<dbReference type="PROSITE" id="PS51257">
    <property type="entry name" value="PROKAR_LIPOPROTEIN"/>
    <property type="match status" value="1"/>
</dbReference>
<sequence>MKSSNKKVFSRRAFLKSSALASGGMLIGFNLFQACKTDAEVPVDISKIHFNDFNAFIKISDEGIVTIFSPNPEIGQGVKTSMPMIIAEELDVDWENVYVEQAPLDTKNYTRQVAGGSQSIRSSWEPLRQTGATAKQMLINAAAKEWQISPEECTARLGVISNRTGDTLGYGDVVKLAATLEIPENVSLKDPKDFNIIGKGKGNVDVDKIVVGEPLYGMDYSEDGMLYASVLRPPAFGQKLESYDASEAKRLPGVVDVITIGEKYRAYKAAGHKSWAAQLSSSDKVVVIANTTWDAFRGLKAIKANWVAESPLESTEDYDAKLLALLGGNKFNTRRSDGDIKKAFAEADKVVERTYEAPYLPHNCLEPMNFFAHVTDEKVRLIGPTQTPEEAAKSIAQLLERDLETVEVNMTRIGGGFGRRLYTDFVFEVAEIADTVRKPIKMVSARENDMTTGVYRPAVKYRIAAAIKNGKITGYHLKEACANGSMYGIIADFFPAGAIENYQVDSATYKNSITTGAWRAPYTNFLASAEQSFFDELAQELNIDRIQLHLNLIQNVKGTPDERIQYSPERLEGVIKLVAEKAKWGQTKPGVYQGFSVYYSHNTHVAEIAEIVLEHGNPIVKKVTCAVDCGIVVNPTGALQQAKGGVIDGLGHAMYADLSFKDGVPQSNNFNNYQLIRMAETPKVDVYFVESDLAPTGLGEPTLPPIGAAVSNAIYAATGKRIYKFPLMKHFNEQEKVLS</sequence>
<dbReference type="OrthoDB" id="9767994at2"/>
<feature type="chain" id="PRO_5014468129" evidence="1">
    <location>
        <begin position="22"/>
        <end position="739"/>
    </location>
</feature>
<organism evidence="3 4">
    <name type="scientific">Pseudotamlana carrageenivorans</name>
    <dbReference type="NCBI Taxonomy" id="2069432"/>
    <lineage>
        <taxon>Bacteria</taxon>
        <taxon>Pseudomonadati</taxon>
        <taxon>Bacteroidota</taxon>
        <taxon>Flavobacteriia</taxon>
        <taxon>Flavobacteriales</taxon>
        <taxon>Flavobacteriaceae</taxon>
        <taxon>Pseudotamlana</taxon>
    </lineage>
</organism>
<evidence type="ECO:0000313" key="3">
    <source>
        <dbReference type="EMBL" id="AUS06983.1"/>
    </source>
</evidence>
<dbReference type="PIRSF" id="PIRSF036389">
    <property type="entry name" value="IOR_B"/>
    <property type="match status" value="1"/>
</dbReference>
<dbReference type="Pfam" id="PF20256">
    <property type="entry name" value="MoCoBD_2"/>
    <property type="match status" value="2"/>
</dbReference>
<dbReference type="Gene3D" id="3.90.1170.50">
    <property type="entry name" value="Aldehyde oxidase/xanthine dehydrogenase, a/b hammerhead"/>
    <property type="match status" value="1"/>
</dbReference>
<dbReference type="InterPro" id="IPR037165">
    <property type="entry name" value="AldOxase/xan_DH_Mopterin-bd_sf"/>
</dbReference>
<dbReference type="InterPro" id="IPR036856">
    <property type="entry name" value="Ald_Oxase/Xan_DH_a/b_sf"/>
</dbReference>
<name>A0A2I7SM45_9FLAO</name>
<keyword evidence="1" id="KW-0732">Signal</keyword>
<dbReference type="InterPro" id="IPR046867">
    <property type="entry name" value="AldOxase/xan_DH_MoCoBD2"/>
</dbReference>
<dbReference type="InterPro" id="IPR008274">
    <property type="entry name" value="AldOxase/xan_DH_MoCoBD1"/>
</dbReference>
<dbReference type="Proteomes" id="UP000236592">
    <property type="component" value="Chromosome"/>
</dbReference>
<dbReference type="InterPro" id="IPR052516">
    <property type="entry name" value="N-heterocyclic_Hydroxylase"/>
</dbReference>
<dbReference type="InterPro" id="IPR006311">
    <property type="entry name" value="TAT_signal"/>
</dbReference>
<keyword evidence="4" id="KW-1185">Reference proteome</keyword>
<accession>A0A2I7SM45</accession>
<dbReference type="InterPro" id="IPR012368">
    <property type="entry name" value="OxRdtase_Mopterin-bd_su_IorB"/>
</dbReference>
<protein>
    <submittedName>
        <fullName evidence="3">Isoquinoline 1-oxidoreductase</fullName>
    </submittedName>
</protein>
<feature type="domain" description="Aldehyde oxidase/xanthine dehydrogenase a/b hammerhead" evidence="2">
    <location>
        <begin position="211"/>
        <end position="310"/>
    </location>
</feature>
<dbReference type="PANTHER" id="PTHR47495">
    <property type="entry name" value="ALDEHYDE DEHYDROGENASE"/>
    <property type="match status" value="1"/>
</dbReference>
<proteinExistence type="predicted"/>
<dbReference type="PROSITE" id="PS51318">
    <property type="entry name" value="TAT"/>
    <property type="match status" value="1"/>
</dbReference>
<dbReference type="SUPFAM" id="SSF54665">
    <property type="entry name" value="CO dehydrogenase molybdoprotein N-domain-like"/>
    <property type="match status" value="1"/>
</dbReference>
<evidence type="ECO:0000313" key="4">
    <source>
        <dbReference type="Proteomes" id="UP000236592"/>
    </source>
</evidence>
<dbReference type="SUPFAM" id="SSF56003">
    <property type="entry name" value="Molybdenum cofactor-binding domain"/>
    <property type="match status" value="2"/>
</dbReference>
<dbReference type="Pfam" id="PF02738">
    <property type="entry name" value="MoCoBD_1"/>
    <property type="match status" value="1"/>
</dbReference>
<dbReference type="GO" id="GO:0016491">
    <property type="term" value="F:oxidoreductase activity"/>
    <property type="evidence" value="ECO:0007669"/>
    <property type="project" value="InterPro"/>
</dbReference>
<dbReference type="SMART" id="SM01008">
    <property type="entry name" value="Ald_Xan_dh_C"/>
    <property type="match status" value="1"/>
</dbReference>
<dbReference type="Gene3D" id="3.30.365.10">
    <property type="entry name" value="Aldehyde oxidase/xanthine dehydrogenase, molybdopterin binding domain"/>
    <property type="match status" value="4"/>
</dbReference>
<dbReference type="KEGG" id="taj:C1A40_16705"/>
<dbReference type="PANTHER" id="PTHR47495:SF2">
    <property type="entry name" value="ALDEHYDE DEHYDROGENASE"/>
    <property type="match status" value="1"/>
</dbReference>
<dbReference type="InterPro" id="IPR000674">
    <property type="entry name" value="Ald_Oxase/Xan_DH_a/b"/>
</dbReference>
<feature type="signal peptide" evidence="1">
    <location>
        <begin position="1"/>
        <end position="21"/>
    </location>
</feature>
<dbReference type="EMBL" id="CP025938">
    <property type="protein sequence ID" value="AUS06983.1"/>
    <property type="molecule type" value="Genomic_DNA"/>
</dbReference>
<evidence type="ECO:0000259" key="2">
    <source>
        <dbReference type="SMART" id="SM01008"/>
    </source>
</evidence>
<reference evidence="4" key="1">
    <citation type="submission" date="2018-01" db="EMBL/GenBank/DDBJ databases">
        <title>Complete genome of Tamlana sp. UJ94.</title>
        <authorList>
            <person name="Jung J."/>
            <person name="Chung D."/>
            <person name="Bae S.S."/>
            <person name="Baek K."/>
        </authorList>
    </citation>
    <scope>NUCLEOTIDE SEQUENCE [LARGE SCALE GENOMIC DNA]</scope>
    <source>
        <strain evidence="4">UJ94</strain>
    </source>
</reference>
<evidence type="ECO:0000256" key="1">
    <source>
        <dbReference type="SAM" id="SignalP"/>
    </source>
</evidence>
<gene>
    <name evidence="3" type="ORF">C1A40_16705</name>
</gene>